<organism evidence="1 2">
    <name type="scientific">Zoarces viviparus</name>
    <name type="common">Viviparous eelpout</name>
    <name type="synonym">Blennius viviparus</name>
    <dbReference type="NCBI Taxonomy" id="48416"/>
    <lineage>
        <taxon>Eukaryota</taxon>
        <taxon>Metazoa</taxon>
        <taxon>Chordata</taxon>
        <taxon>Craniata</taxon>
        <taxon>Vertebrata</taxon>
        <taxon>Euteleostomi</taxon>
        <taxon>Actinopterygii</taxon>
        <taxon>Neopterygii</taxon>
        <taxon>Teleostei</taxon>
        <taxon>Neoteleostei</taxon>
        <taxon>Acanthomorphata</taxon>
        <taxon>Eupercaria</taxon>
        <taxon>Perciformes</taxon>
        <taxon>Cottioidei</taxon>
        <taxon>Zoarcales</taxon>
        <taxon>Zoarcidae</taxon>
        <taxon>Zoarcinae</taxon>
        <taxon>Zoarces</taxon>
    </lineage>
</organism>
<gene>
    <name evidence="1" type="ORF">VZT92_027579</name>
</gene>
<proteinExistence type="predicted"/>
<dbReference type="AlphaFoldDB" id="A0AAW1DVY8"/>
<name>A0AAW1DVY8_ZOAVI</name>
<dbReference type="Proteomes" id="UP001488805">
    <property type="component" value="Unassembled WGS sequence"/>
</dbReference>
<accession>A0AAW1DVY8</accession>
<evidence type="ECO:0000313" key="2">
    <source>
        <dbReference type="Proteomes" id="UP001488805"/>
    </source>
</evidence>
<comment type="caution">
    <text evidence="1">The sequence shown here is derived from an EMBL/GenBank/DDBJ whole genome shotgun (WGS) entry which is preliminary data.</text>
</comment>
<dbReference type="EMBL" id="JBCEZU010000597">
    <property type="protein sequence ID" value="KAK9514090.1"/>
    <property type="molecule type" value="Genomic_DNA"/>
</dbReference>
<protein>
    <submittedName>
        <fullName evidence="1">Uncharacterized protein</fullName>
    </submittedName>
</protein>
<reference evidence="1 2" key="1">
    <citation type="journal article" date="2024" name="Genome Biol. Evol.">
        <title>Chromosome-level genome assembly of the viviparous eelpout Zoarces viviparus.</title>
        <authorList>
            <person name="Fuhrmann N."/>
            <person name="Brasseur M.V."/>
            <person name="Bakowski C.E."/>
            <person name="Podsiadlowski L."/>
            <person name="Prost S."/>
            <person name="Krehenwinkel H."/>
            <person name="Mayer C."/>
        </authorList>
    </citation>
    <scope>NUCLEOTIDE SEQUENCE [LARGE SCALE GENOMIC DNA]</scope>
    <source>
        <strain evidence="1">NO-MEL_2022_Ind0_liver</strain>
    </source>
</reference>
<sequence>MAPAGGGCYEPPFLRNCAQTPEACVKLIRYHRLYGCSAAPLQWPGRRGTALLESMITLFSRQMDAEIGTRLWTRVKAPPRSAGALYGRVGGVFTC</sequence>
<keyword evidence="2" id="KW-1185">Reference proteome</keyword>
<evidence type="ECO:0000313" key="1">
    <source>
        <dbReference type="EMBL" id="KAK9514090.1"/>
    </source>
</evidence>